<evidence type="ECO:0000256" key="6">
    <source>
        <dbReference type="ARBA" id="ARBA00022840"/>
    </source>
</evidence>
<comment type="pathway">
    <text evidence="8">Amino-acid biosynthesis; L-threonine biosynthesis; L-threonine from L-aspartate: step 4/5.</text>
</comment>
<evidence type="ECO:0000256" key="5">
    <source>
        <dbReference type="ARBA" id="ARBA00022777"/>
    </source>
</evidence>
<keyword evidence="1 8" id="KW-0028">Amino-acid biosynthesis</keyword>
<evidence type="ECO:0000313" key="11">
    <source>
        <dbReference type="EMBL" id="TPE63969.1"/>
    </source>
</evidence>
<dbReference type="GO" id="GO:0004413">
    <property type="term" value="F:homoserine kinase activity"/>
    <property type="evidence" value="ECO:0007669"/>
    <property type="project" value="UniProtKB-UniRule"/>
</dbReference>
<dbReference type="PANTHER" id="PTHR21064">
    <property type="entry name" value="AMINOGLYCOSIDE PHOSPHOTRANSFERASE DOMAIN-CONTAINING PROTEIN-RELATED"/>
    <property type="match status" value="1"/>
</dbReference>
<keyword evidence="5 8" id="KW-0418">Kinase</keyword>
<dbReference type="CDD" id="cd05153">
    <property type="entry name" value="HomoserineK_II"/>
    <property type="match status" value="1"/>
</dbReference>
<dbReference type="SUPFAM" id="SSF56112">
    <property type="entry name" value="Protein kinase-like (PK-like)"/>
    <property type="match status" value="1"/>
</dbReference>
<keyword evidence="4 8" id="KW-0547">Nucleotide-binding</keyword>
<evidence type="ECO:0000256" key="9">
    <source>
        <dbReference type="NCBIfam" id="TIGR00938"/>
    </source>
</evidence>
<dbReference type="Gene3D" id="3.90.1200.10">
    <property type="match status" value="1"/>
</dbReference>
<evidence type="ECO:0000259" key="10">
    <source>
        <dbReference type="Pfam" id="PF01636"/>
    </source>
</evidence>
<dbReference type="EMBL" id="VFSU01000011">
    <property type="protein sequence ID" value="TPE63969.1"/>
    <property type="molecule type" value="Genomic_DNA"/>
</dbReference>
<evidence type="ECO:0000256" key="1">
    <source>
        <dbReference type="ARBA" id="ARBA00022605"/>
    </source>
</evidence>
<dbReference type="Pfam" id="PF01636">
    <property type="entry name" value="APH"/>
    <property type="match status" value="1"/>
</dbReference>
<dbReference type="Proteomes" id="UP000319897">
    <property type="component" value="Unassembled WGS sequence"/>
</dbReference>
<dbReference type="InterPro" id="IPR050249">
    <property type="entry name" value="Pseudomonas-type_ThrB"/>
</dbReference>
<dbReference type="EC" id="2.7.1.39" evidence="8 9"/>
<name>A0A501XU40_9SPHN</name>
<dbReference type="NCBIfam" id="TIGR00938">
    <property type="entry name" value="thrB_alt"/>
    <property type="match status" value="1"/>
</dbReference>
<dbReference type="UniPathway" id="UPA00050">
    <property type="reaction ID" value="UER00064"/>
</dbReference>
<keyword evidence="12" id="KW-1185">Reference proteome</keyword>
<keyword evidence="6 8" id="KW-0067">ATP-binding</keyword>
<feature type="domain" description="Aminoglycoside phosphotransferase" evidence="10">
    <location>
        <begin position="27"/>
        <end position="258"/>
    </location>
</feature>
<sequence length="314" mass="33911">MAVYTEVPAEALEQFLARYESGALLSAKGIAEGVSNSNFLIETETARYILTLYEKRIDLGELPWFIALMEHLADAGLPVPHPIRDREGAAIQQLVGKTACLIQYLPGVSVSVPTAAQARAAGAALARLHLAGASYTAERPNALGLSHWQASAAELGAGLDSIEPGLAAFVAERLETLAAHWPRNLPRGTVHADLFPDNVLMLGETVTGLIDFYFACTDLYAYDLAVLHAAWAFPKDGCAPLMDHARAIFEGYESVRPLSAAERAAFPLLGQGASLRFLLTRAQDWLAPPSDALVQRKDPLPFARRLAHYARLDG</sequence>
<dbReference type="GO" id="GO:0005524">
    <property type="term" value="F:ATP binding"/>
    <property type="evidence" value="ECO:0007669"/>
    <property type="project" value="UniProtKB-KW"/>
</dbReference>
<evidence type="ECO:0000256" key="7">
    <source>
        <dbReference type="ARBA" id="ARBA00038240"/>
    </source>
</evidence>
<dbReference type="GO" id="GO:0009088">
    <property type="term" value="P:threonine biosynthetic process"/>
    <property type="evidence" value="ECO:0007669"/>
    <property type="project" value="UniProtKB-UniRule"/>
</dbReference>
<dbReference type="NCBIfam" id="NF003558">
    <property type="entry name" value="PRK05231.1"/>
    <property type="match status" value="1"/>
</dbReference>
<comment type="similarity">
    <text evidence="7 8">Belongs to the pseudomonas-type ThrB family.</text>
</comment>
<dbReference type="InterPro" id="IPR011009">
    <property type="entry name" value="Kinase-like_dom_sf"/>
</dbReference>
<keyword evidence="2 8" id="KW-0808">Transferase</keyword>
<evidence type="ECO:0000256" key="2">
    <source>
        <dbReference type="ARBA" id="ARBA00022679"/>
    </source>
</evidence>
<evidence type="ECO:0000313" key="12">
    <source>
        <dbReference type="Proteomes" id="UP000319897"/>
    </source>
</evidence>
<reference evidence="11 12" key="1">
    <citation type="submission" date="2019-06" db="EMBL/GenBank/DDBJ databases">
        <authorList>
            <person name="Lee I."/>
            <person name="Jang G.I."/>
            <person name="Hwang C.Y."/>
        </authorList>
    </citation>
    <scope>NUCLEOTIDE SEQUENCE [LARGE SCALE GENOMIC DNA]</scope>
    <source>
        <strain evidence="11 12">PAMC 28131</strain>
    </source>
</reference>
<organism evidence="11 12">
    <name type="scientific">Sandaracinobacter neustonicus</name>
    <dbReference type="NCBI Taxonomy" id="1715348"/>
    <lineage>
        <taxon>Bacteria</taxon>
        <taxon>Pseudomonadati</taxon>
        <taxon>Pseudomonadota</taxon>
        <taxon>Alphaproteobacteria</taxon>
        <taxon>Sphingomonadales</taxon>
        <taxon>Sphingosinicellaceae</taxon>
        <taxon>Sandaracinobacter</taxon>
    </lineage>
</organism>
<evidence type="ECO:0000256" key="3">
    <source>
        <dbReference type="ARBA" id="ARBA00022697"/>
    </source>
</evidence>
<comment type="caution">
    <text evidence="11">The sequence shown here is derived from an EMBL/GenBank/DDBJ whole genome shotgun (WGS) entry which is preliminary data.</text>
</comment>
<evidence type="ECO:0000256" key="4">
    <source>
        <dbReference type="ARBA" id="ARBA00022741"/>
    </source>
</evidence>
<dbReference type="RefSeq" id="WP_140926990.1">
    <property type="nucleotide sequence ID" value="NZ_VFSU01000011.1"/>
</dbReference>
<proteinExistence type="inferred from homology"/>
<dbReference type="OrthoDB" id="9777460at2"/>
<evidence type="ECO:0000256" key="8">
    <source>
        <dbReference type="HAMAP-Rule" id="MF_00301"/>
    </source>
</evidence>
<comment type="catalytic activity">
    <reaction evidence="8">
        <text>L-homoserine + ATP = O-phospho-L-homoserine + ADP + H(+)</text>
        <dbReference type="Rhea" id="RHEA:13985"/>
        <dbReference type="ChEBI" id="CHEBI:15378"/>
        <dbReference type="ChEBI" id="CHEBI:30616"/>
        <dbReference type="ChEBI" id="CHEBI:57476"/>
        <dbReference type="ChEBI" id="CHEBI:57590"/>
        <dbReference type="ChEBI" id="CHEBI:456216"/>
        <dbReference type="EC" id="2.7.1.39"/>
    </reaction>
</comment>
<keyword evidence="3 8" id="KW-0791">Threonine biosynthesis</keyword>
<dbReference type="PANTHER" id="PTHR21064:SF6">
    <property type="entry name" value="AMINOGLYCOSIDE PHOSPHOTRANSFERASE DOMAIN-CONTAINING PROTEIN"/>
    <property type="match status" value="1"/>
</dbReference>
<dbReference type="InterPro" id="IPR002575">
    <property type="entry name" value="Aminoglycoside_PTrfase"/>
</dbReference>
<dbReference type="HAMAP" id="MF_00301">
    <property type="entry name" value="Homoser_kinase_2"/>
    <property type="match status" value="1"/>
</dbReference>
<dbReference type="AlphaFoldDB" id="A0A501XU40"/>
<dbReference type="InterPro" id="IPR005280">
    <property type="entry name" value="Homoserine_kinase_II"/>
</dbReference>
<gene>
    <name evidence="8 11" type="primary">thrB</name>
    <name evidence="11" type="ORF">FJQ54_03790</name>
</gene>
<protein>
    <recommendedName>
        <fullName evidence="8 9">Homoserine kinase</fullName>
        <shortName evidence="8">HK</shortName>
        <shortName evidence="8">HSK</shortName>
        <ecNumber evidence="8 9">2.7.1.39</ecNumber>
    </recommendedName>
</protein>
<accession>A0A501XU40</accession>
<dbReference type="Gene3D" id="3.30.200.20">
    <property type="entry name" value="Phosphorylase Kinase, domain 1"/>
    <property type="match status" value="1"/>
</dbReference>